<name>A0A6I4VPV8_9BACL</name>
<dbReference type="SUPFAM" id="SSF54197">
    <property type="entry name" value="HIT-like"/>
    <property type="match status" value="1"/>
</dbReference>
<dbReference type="PANTHER" id="PTHR23089">
    <property type="entry name" value="HISTIDINE TRIAD HIT PROTEIN"/>
    <property type="match status" value="1"/>
</dbReference>
<dbReference type="AlphaFoldDB" id="A0A6I4VPV8"/>
<feature type="active site" description="Tele-AMP-histidine intermediate" evidence="1">
    <location>
        <position position="99"/>
    </location>
</feature>
<evidence type="ECO:0000313" key="5">
    <source>
        <dbReference type="EMBL" id="MXQ53609.1"/>
    </source>
</evidence>
<sequence length="112" mass="12356">MDCIFCKIIKGEIPSKKVYEDENLYAFYDIEPTAPTHVLVVPKKHIASILDITPDDAPLMGKIMLGIKKIAKQLGLSEDGFRVVTNTGPYGGQTVFHIHFHILGGQMLGKMG</sequence>
<feature type="domain" description="HIT" evidence="4">
    <location>
        <begin position="4"/>
        <end position="112"/>
    </location>
</feature>
<dbReference type="InterPro" id="IPR036265">
    <property type="entry name" value="HIT-like_sf"/>
</dbReference>
<keyword evidence="6" id="KW-1185">Reference proteome</keyword>
<dbReference type="Pfam" id="PF01230">
    <property type="entry name" value="HIT"/>
    <property type="match status" value="1"/>
</dbReference>
<dbReference type="CDD" id="cd01276">
    <property type="entry name" value="PKCI_related"/>
    <property type="match status" value="1"/>
</dbReference>
<dbReference type="RefSeq" id="WP_160800967.1">
    <property type="nucleotide sequence ID" value="NZ_WUUL01000004.1"/>
</dbReference>
<evidence type="ECO:0000256" key="2">
    <source>
        <dbReference type="PIRSR" id="PIRSR601310-3"/>
    </source>
</evidence>
<comment type="caution">
    <text evidence="5">The sequence shown here is derived from an EMBL/GenBank/DDBJ whole genome shotgun (WGS) entry which is preliminary data.</text>
</comment>
<dbReference type="PROSITE" id="PS00892">
    <property type="entry name" value="HIT_1"/>
    <property type="match status" value="1"/>
</dbReference>
<dbReference type="Gene3D" id="3.30.428.10">
    <property type="entry name" value="HIT-like"/>
    <property type="match status" value="1"/>
</dbReference>
<accession>A0A6I4VPV8</accession>
<proteinExistence type="predicted"/>
<dbReference type="PROSITE" id="PS51084">
    <property type="entry name" value="HIT_2"/>
    <property type="match status" value="1"/>
</dbReference>
<evidence type="ECO:0000259" key="4">
    <source>
        <dbReference type="PROSITE" id="PS51084"/>
    </source>
</evidence>
<dbReference type="Proteomes" id="UP000430692">
    <property type="component" value="Unassembled WGS sequence"/>
</dbReference>
<evidence type="ECO:0000313" key="6">
    <source>
        <dbReference type="Proteomes" id="UP000430692"/>
    </source>
</evidence>
<dbReference type="PRINTS" id="PR00332">
    <property type="entry name" value="HISTRIAD"/>
</dbReference>
<dbReference type="InterPro" id="IPR001310">
    <property type="entry name" value="Histidine_triad_HIT"/>
</dbReference>
<evidence type="ECO:0000256" key="1">
    <source>
        <dbReference type="PIRSR" id="PIRSR601310-1"/>
    </source>
</evidence>
<dbReference type="InterPro" id="IPR011146">
    <property type="entry name" value="HIT-like"/>
</dbReference>
<organism evidence="5 6">
    <name type="scientific">Shimazuella alba</name>
    <dbReference type="NCBI Taxonomy" id="2690964"/>
    <lineage>
        <taxon>Bacteria</taxon>
        <taxon>Bacillati</taxon>
        <taxon>Bacillota</taxon>
        <taxon>Bacilli</taxon>
        <taxon>Bacillales</taxon>
        <taxon>Thermoactinomycetaceae</taxon>
        <taxon>Shimazuella</taxon>
    </lineage>
</organism>
<dbReference type="GO" id="GO:0003824">
    <property type="term" value="F:catalytic activity"/>
    <property type="evidence" value="ECO:0007669"/>
    <property type="project" value="InterPro"/>
</dbReference>
<protein>
    <submittedName>
        <fullName evidence="5">HIT domain-containing protein</fullName>
    </submittedName>
</protein>
<evidence type="ECO:0000256" key="3">
    <source>
        <dbReference type="PROSITE-ProRule" id="PRU00464"/>
    </source>
</evidence>
<feature type="short sequence motif" description="Histidine triad motif" evidence="2 3">
    <location>
        <begin position="97"/>
        <end position="101"/>
    </location>
</feature>
<dbReference type="InterPro" id="IPR019808">
    <property type="entry name" value="Histidine_triad_CS"/>
</dbReference>
<gene>
    <name evidence="5" type="ORF">GSM42_07675</name>
</gene>
<dbReference type="EMBL" id="WUUL01000004">
    <property type="protein sequence ID" value="MXQ53609.1"/>
    <property type="molecule type" value="Genomic_DNA"/>
</dbReference>
<reference evidence="5 6" key="1">
    <citation type="submission" date="2019-12" db="EMBL/GenBank/DDBJ databases">
        <title>Whole-genome analyses of novel actinobacteria.</title>
        <authorList>
            <person name="Sahin N."/>
            <person name="Saygin H."/>
        </authorList>
    </citation>
    <scope>NUCLEOTIDE SEQUENCE [LARGE SCALE GENOMIC DNA]</scope>
    <source>
        <strain evidence="5 6">KC615</strain>
    </source>
</reference>